<evidence type="ECO:0000256" key="3">
    <source>
        <dbReference type="ARBA" id="ARBA00022989"/>
    </source>
</evidence>
<dbReference type="EMBL" id="ATCN01000884">
    <property type="protein sequence ID" value="EPR78310.1"/>
    <property type="molecule type" value="Genomic_DNA"/>
</dbReference>
<evidence type="ECO:0000256" key="4">
    <source>
        <dbReference type="ARBA" id="ARBA00023136"/>
    </source>
</evidence>
<dbReference type="AlphaFoldDB" id="S7W679"/>
<feature type="transmembrane region" description="Helical" evidence="5">
    <location>
        <begin position="49"/>
        <end position="67"/>
    </location>
</feature>
<gene>
    <name evidence="7" type="ORF">SLOPH_467</name>
</gene>
<dbReference type="HOGENOM" id="CLU_650818_0_0_1"/>
<keyword evidence="2 5" id="KW-0812">Transmembrane</keyword>
<proteinExistence type="predicted"/>
<feature type="transmembrane region" description="Helical" evidence="5">
    <location>
        <begin position="271"/>
        <end position="288"/>
    </location>
</feature>
<feature type="transmembrane region" description="Helical" evidence="5">
    <location>
        <begin position="364"/>
        <end position="386"/>
    </location>
</feature>
<reference evidence="8" key="1">
    <citation type="journal article" date="2013" name="PLoS Genet.">
        <title>The genome of Spraguea lophii and the basis of host-microsporidian interactions.</title>
        <authorList>
            <person name="Campbell S.E."/>
            <person name="Williams T.A."/>
            <person name="Yousuf A."/>
            <person name="Soanes D.M."/>
            <person name="Paszkiewicz K.H."/>
            <person name="Williams B.A.P."/>
        </authorList>
    </citation>
    <scope>NUCLEOTIDE SEQUENCE [LARGE SCALE GENOMIC DNA]</scope>
    <source>
        <strain evidence="8">42_110</strain>
    </source>
</reference>
<dbReference type="SUPFAM" id="SSF103473">
    <property type="entry name" value="MFS general substrate transporter"/>
    <property type="match status" value="2"/>
</dbReference>
<dbReference type="Gene3D" id="1.20.1250.20">
    <property type="entry name" value="MFS general substrate transporter like domains"/>
    <property type="match status" value="2"/>
</dbReference>
<dbReference type="InParanoid" id="S7W679"/>
<keyword evidence="8" id="KW-1185">Reference proteome</keyword>
<feature type="transmembrane region" description="Helical" evidence="5">
    <location>
        <begin position="12"/>
        <end position="29"/>
    </location>
</feature>
<dbReference type="Pfam" id="PF12832">
    <property type="entry name" value="MFS_1_like"/>
    <property type="match status" value="1"/>
</dbReference>
<feature type="transmembrane region" description="Helical" evidence="5">
    <location>
        <begin position="398"/>
        <end position="419"/>
    </location>
</feature>
<dbReference type="InterPro" id="IPR024989">
    <property type="entry name" value="MFS_assoc_dom"/>
</dbReference>
<evidence type="ECO:0000256" key="2">
    <source>
        <dbReference type="ARBA" id="ARBA00022692"/>
    </source>
</evidence>
<dbReference type="GO" id="GO:0016020">
    <property type="term" value="C:membrane"/>
    <property type="evidence" value="ECO:0007669"/>
    <property type="project" value="UniProtKB-SubCell"/>
</dbReference>
<evidence type="ECO:0000313" key="7">
    <source>
        <dbReference type="EMBL" id="EPR78310.1"/>
    </source>
</evidence>
<name>S7W679_SPRLO</name>
<feature type="transmembrane region" description="Helical" evidence="5">
    <location>
        <begin position="79"/>
        <end position="99"/>
    </location>
</feature>
<feature type="transmembrane region" description="Helical" evidence="5">
    <location>
        <begin position="111"/>
        <end position="134"/>
    </location>
</feature>
<feature type="transmembrane region" description="Helical" evidence="5">
    <location>
        <begin position="294"/>
        <end position="316"/>
    </location>
</feature>
<evidence type="ECO:0000256" key="5">
    <source>
        <dbReference type="SAM" id="Phobius"/>
    </source>
</evidence>
<sequence>MKKILATDPMKFDQINLFILTFLIYSSVYPILSYTSKIYKELFHVEAKSYAYTILLSLIQIPSSFFVSRIADKYRNHRFIISILLSFFVFPFLIENLLQIKFPTAGMTWRIIISSSLSFIGFGGLNPILDCLVLNRLSNIGKLTNYGCIRVAGGLGKFTTNMIMSLPVIGNNKAGGIYLSMAFCLISIIYLFLVAPQYEILNEKTAELKSDMINDMKKNSLKVNIQNLFTISFIFLCIISFLIGIQRMVFGHYLSVYLLKNNIKNTKISKYFAYHCLLEIIVSFLNSYLDRFFGLYLCLYGAAIFSLVRTYIYAFFSIKNSSFTVFIILLAETAKGIYTAIVGYSINRIVYHLAVERNKTLGQGIIYIFYGVLTELTAGILGMIILTNSKEGGDLQKYFKITAYIGSPLILLPLILWKINKK</sequence>
<feature type="transmembrane region" description="Helical" evidence="5">
    <location>
        <begin position="228"/>
        <end position="250"/>
    </location>
</feature>
<comment type="subcellular location">
    <subcellularLocation>
        <location evidence="1">Membrane</location>
        <topology evidence="1">Multi-pass membrane protein</topology>
    </subcellularLocation>
</comment>
<organism evidence="7 8">
    <name type="scientific">Spraguea lophii (strain 42_110)</name>
    <name type="common">Microsporidian parasite</name>
    <dbReference type="NCBI Taxonomy" id="1358809"/>
    <lineage>
        <taxon>Eukaryota</taxon>
        <taxon>Fungi</taxon>
        <taxon>Fungi incertae sedis</taxon>
        <taxon>Microsporidia</taxon>
        <taxon>Spragueidae</taxon>
        <taxon>Spraguea</taxon>
    </lineage>
</organism>
<keyword evidence="4 5" id="KW-0472">Membrane</keyword>
<feature type="transmembrane region" description="Helical" evidence="5">
    <location>
        <begin position="323"/>
        <end position="344"/>
    </location>
</feature>
<feature type="transmembrane region" description="Helical" evidence="5">
    <location>
        <begin position="176"/>
        <end position="195"/>
    </location>
</feature>
<keyword evidence="3 5" id="KW-1133">Transmembrane helix</keyword>
<evidence type="ECO:0000256" key="1">
    <source>
        <dbReference type="ARBA" id="ARBA00004141"/>
    </source>
</evidence>
<accession>S7W679</accession>
<evidence type="ECO:0000259" key="6">
    <source>
        <dbReference type="Pfam" id="PF12832"/>
    </source>
</evidence>
<evidence type="ECO:0000313" key="8">
    <source>
        <dbReference type="Proteomes" id="UP000014978"/>
    </source>
</evidence>
<comment type="caution">
    <text evidence="7">The sequence shown here is derived from an EMBL/GenBank/DDBJ whole genome shotgun (WGS) entry which is preliminary data.</text>
</comment>
<feature type="domain" description="Major facilitator superfamily associated" evidence="6">
    <location>
        <begin position="16"/>
        <end position="384"/>
    </location>
</feature>
<protein>
    <recommendedName>
        <fullName evidence="6">Major facilitator superfamily associated domain-containing protein</fullName>
    </recommendedName>
</protein>
<dbReference type="VEuPathDB" id="MicrosporidiaDB:SLOPH_467"/>
<dbReference type="Proteomes" id="UP000014978">
    <property type="component" value="Unassembled WGS sequence"/>
</dbReference>
<dbReference type="InterPro" id="IPR036259">
    <property type="entry name" value="MFS_trans_sf"/>
</dbReference>